<keyword evidence="7" id="KW-0375">Hydrogen ion transport</keyword>
<dbReference type="NCBIfam" id="TIGR00943">
    <property type="entry name" value="2a6301s02"/>
    <property type="match status" value="1"/>
</dbReference>
<keyword evidence="6 13" id="KW-0812">Transmembrane</keyword>
<evidence type="ECO:0000256" key="12">
    <source>
        <dbReference type="ARBA" id="ARBA00023201"/>
    </source>
</evidence>
<evidence type="ECO:0000313" key="15">
    <source>
        <dbReference type="EMBL" id="MFC4387545.1"/>
    </source>
</evidence>
<evidence type="ECO:0000256" key="5">
    <source>
        <dbReference type="ARBA" id="ARBA00022475"/>
    </source>
</evidence>
<dbReference type="InterPro" id="IPR007182">
    <property type="entry name" value="MnhB"/>
</dbReference>
<proteinExistence type="inferred from homology"/>
<organism evidence="15 16">
    <name type="scientific">Gracilibacillus marinus</name>
    <dbReference type="NCBI Taxonomy" id="630535"/>
    <lineage>
        <taxon>Bacteria</taxon>
        <taxon>Bacillati</taxon>
        <taxon>Bacillota</taxon>
        <taxon>Bacilli</taxon>
        <taxon>Bacillales</taxon>
        <taxon>Bacillaceae</taxon>
        <taxon>Gracilibacillus</taxon>
    </lineage>
</organism>
<dbReference type="Pfam" id="PF04039">
    <property type="entry name" value="MnhB"/>
    <property type="match status" value="1"/>
</dbReference>
<comment type="similarity">
    <text evidence="2">Belongs to the CPA3 antiporters (TC 2.A.63) subunit B family.</text>
</comment>
<evidence type="ECO:0000256" key="9">
    <source>
        <dbReference type="ARBA" id="ARBA00023053"/>
    </source>
</evidence>
<keyword evidence="5" id="KW-1003">Cell membrane</keyword>
<evidence type="ECO:0000256" key="3">
    <source>
        <dbReference type="ARBA" id="ARBA00022448"/>
    </source>
</evidence>
<dbReference type="InterPro" id="IPR050622">
    <property type="entry name" value="CPA3_antiporter_subunitB"/>
</dbReference>
<evidence type="ECO:0000256" key="10">
    <source>
        <dbReference type="ARBA" id="ARBA00023065"/>
    </source>
</evidence>
<comment type="caution">
    <text evidence="15">The sequence shown here is derived from an EMBL/GenBank/DDBJ whole genome shotgun (WGS) entry which is preliminary data.</text>
</comment>
<evidence type="ECO:0000256" key="8">
    <source>
        <dbReference type="ARBA" id="ARBA00022989"/>
    </source>
</evidence>
<keyword evidence="9" id="KW-0915">Sodium</keyword>
<keyword evidence="4" id="KW-0050">Antiport</keyword>
<dbReference type="PANTHER" id="PTHR33932:SF4">
    <property type="entry name" value="NA(+)_H(+) ANTIPORTER SUBUNIT B"/>
    <property type="match status" value="1"/>
</dbReference>
<evidence type="ECO:0000313" key="16">
    <source>
        <dbReference type="Proteomes" id="UP001595880"/>
    </source>
</evidence>
<dbReference type="EMBL" id="JBHSDV010000001">
    <property type="protein sequence ID" value="MFC4387545.1"/>
    <property type="molecule type" value="Genomic_DNA"/>
</dbReference>
<evidence type="ECO:0000256" key="2">
    <source>
        <dbReference type="ARBA" id="ARBA00009425"/>
    </source>
</evidence>
<keyword evidence="3" id="KW-0813">Transport</keyword>
<evidence type="ECO:0000256" key="13">
    <source>
        <dbReference type="SAM" id="Phobius"/>
    </source>
</evidence>
<dbReference type="PANTHER" id="PTHR33932">
    <property type="entry name" value="NA(+)/H(+) ANTIPORTER SUBUNIT B"/>
    <property type="match status" value="1"/>
</dbReference>
<evidence type="ECO:0000256" key="6">
    <source>
        <dbReference type="ARBA" id="ARBA00022692"/>
    </source>
</evidence>
<name>A0ABV8VVE2_9BACI</name>
<keyword evidence="10" id="KW-0406">Ion transport</keyword>
<dbReference type="NCBIfam" id="NF009223">
    <property type="entry name" value="PRK12573.1"/>
    <property type="match status" value="1"/>
</dbReference>
<protein>
    <submittedName>
        <fullName evidence="15">Na(+)/H(+) antiporter subunit B</fullName>
    </submittedName>
</protein>
<feature type="transmembrane region" description="Helical" evidence="13">
    <location>
        <begin position="7"/>
        <end position="29"/>
    </location>
</feature>
<gene>
    <name evidence="15" type="ORF">ACFOZ1_06925</name>
</gene>
<keyword evidence="12" id="KW-0739">Sodium transport</keyword>
<dbReference type="Proteomes" id="UP001595880">
    <property type="component" value="Unassembled WGS sequence"/>
</dbReference>
<accession>A0ABV8VVE2</accession>
<feature type="transmembrane region" description="Helical" evidence="13">
    <location>
        <begin position="35"/>
        <end position="56"/>
    </location>
</feature>
<evidence type="ECO:0000256" key="11">
    <source>
        <dbReference type="ARBA" id="ARBA00023136"/>
    </source>
</evidence>
<feature type="domain" description="Na+/H+ antiporter MnhB subunit-related protein" evidence="14">
    <location>
        <begin position="8"/>
        <end position="131"/>
    </location>
</feature>
<keyword evidence="8 13" id="KW-1133">Transmembrane helix</keyword>
<reference evidence="16" key="1">
    <citation type="journal article" date="2019" name="Int. J. Syst. Evol. Microbiol.">
        <title>The Global Catalogue of Microorganisms (GCM) 10K type strain sequencing project: providing services to taxonomists for standard genome sequencing and annotation.</title>
        <authorList>
            <consortium name="The Broad Institute Genomics Platform"/>
            <consortium name="The Broad Institute Genome Sequencing Center for Infectious Disease"/>
            <person name="Wu L."/>
            <person name="Ma J."/>
        </authorList>
    </citation>
    <scope>NUCLEOTIDE SEQUENCE [LARGE SCALE GENOMIC DNA]</scope>
    <source>
        <strain evidence="16">KACC 14058</strain>
    </source>
</reference>
<feature type="transmembrane region" description="Helical" evidence="13">
    <location>
        <begin position="112"/>
        <end position="137"/>
    </location>
</feature>
<evidence type="ECO:0000259" key="14">
    <source>
        <dbReference type="Pfam" id="PF04039"/>
    </source>
</evidence>
<feature type="transmembrane region" description="Helical" evidence="13">
    <location>
        <begin position="68"/>
        <end position="92"/>
    </location>
</feature>
<keyword evidence="11 13" id="KW-0472">Membrane</keyword>
<evidence type="ECO:0000256" key="7">
    <source>
        <dbReference type="ARBA" id="ARBA00022781"/>
    </source>
</evidence>
<evidence type="ECO:0000256" key="4">
    <source>
        <dbReference type="ARBA" id="ARBA00022449"/>
    </source>
</evidence>
<comment type="subcellular location">
    <subcellularLocation>
        <location evidence="1">Cell membrane</location>
        <topology evidence="1">Multi-pass membrane protein</topology>
    </subcellularLocation>
</comment>
<evidence type="ECO:0000256" key="1">
    <source>
        <dbReference type="ARBA" id="ARBA00004651"/>
    </source>
</evidence>
<sequence length="141" mass="15473">MVRTNDLILRTMTVLIAFILFGFSVYIFLSGHNAPGGGFIGGLMTSAGIILMYMAYGYEAVNKILPINYRYLIGIGLLFAIATAIGSFMFGQPFLSHTFDYFHFPIFGEVELATATLFDIGVYFTVIGVALTIVLTISEDQ</sequence>
<keyword evidence="16" id="KW-1185">Reference proteome</keyword>
<dbReference type="RefSeq" id="WP_390197528.1">
    <property type="nucleotide sequence ID" value="NZ_JBHSDV010000001.1"/>
</dbReference>
<dbReference type="InterPro" id="IPR005281">
    <property type="entry name" value="CPA3_sub_B"/>
</dbReference>